<dbReference type="EMBL" id="CAJNOG010002169">
    <property type="protein sequence ID" value="CAF1493202.1"/>
    <property type="molecule type" value="Genomic_DNA"/>
</dbReference>
<dbReference type="OrthoDB" id="10062936at2759"/>
<keyword evidence="1" id="KW-0472">Membrane</keyword>
<feature type="transmembrane region" description="Helical" evidence="1">
    <location>
        <begin position="113"/>
        <end position="141"/>
    </location>
</feature>
<comment type="caution">
    <text evidence="2">The sequence shown here is derived from an EMBL/GenBank/DDBJ whole genome shotgun (WGS) entry which is preliminary data.</text>
</comment>
<sequence>MILVKIDNRYYLTVLQKIEQSNIRILQLKSILCVCNDCFFGDRCQFYAKGIGLTLDDLLLYKTRPNSTLIDQSLVVKFSATFIMTVFPIGLLNSSFDYLVFHNLNSRKVGSGIYLRLSSIISILIVSILIIKLWFVTYTYMNPSINRKILRVGCLLFEPMLRFLLHMSNWFNTCVAIERAISVLQRINFSKKRSRYTAGWIIYFLPFLILS</sequence>
<evidence type="ECO:0000313" key="2">
    <source>
        <dbReference type="EMBL" id="CAF0888652.1"/>
    </source>
</evidence>
<evidence type="ECO:0000313" key="4">
    <source>
        <dbReference type="EMBL" id="CAF1493202.1"/>
    </source>
</evidence>
<evidence type="ECO:0000313" key="7">
    <source>
        <dbReference type="Proteomes" id="UP000663860"/>
    </source>
</evidence>
<accession>A0A813YTB6</accession>
<feature type="transmembrane region" description="Helical" evidence="1">
    <location>
        <begin position="194"/>
        <end position="210"/>
    </location>
</feature>
<dbReference type="EMBL" id="CAJOAZ010003428">
    <property type="protein sequence ID" value="CAF4006943.1"/>
    <property type="molecule type" value="Genomic_DNA"/>
</dbReference>
<evidence type="ECO:0000313" key="6">
    <source>
        <dbReference type="EMBL" id="CAF4006943.1"/>
    </source>
</evidence>
<feature type="transmembrane region" description="Helical" evidence="1">
    <location>
        <begin position="74"/>
        <end position="93"/>
    </location>
</feature>
<dbReference type="AlphaFoldDB" id="A0A813YTB6"/>
<evidence type="ECO:0000256" key="1">
    <source>
        <dbReference type="SAM" id="Phobius"/>
    </source>
</evidence>
<evidence type="ECO:0000313" key="5">
    <source>
        <dbReference type="EMBL" id="CAF3650025.1"/>
    </source>
</evidence>
<evidence type="ECO:0000313" key="3">
    <source>
        <dbReference type="EMBL" id="CAF1252562.1"/>
    </source>
</evidence>
<name>A0A813YTB6_9BILA</name>
<dbReference type="Proteomes" id="UP000663860">
    <property type="component" value="Unassembled WGS sequence"/>
</dbReference>
<dbReference type="EMBL" id="CAJOBB010000320">
    <property type="protein sequence ID" value="CAF3650025.1"/>
    <property type="molecule type" value="Genomic_DNA"/>
</dbReference>
<dbReference type="Proteomes" id="UP000663868">
    <property type="component" value="Unassembled WGS sequence"/>
</dbReference>
<proteinExistence type="predicted"/>
<organism evidence="2 7">
    <name type="scientific">Adineta steineri</name>
    <dbReference type="NCBI Taxonomy" id="433720"/>
    <lineage>
        <taxon>Eukaryota</taxon>
        <taxon>Metazoa</taxon>
        <taxon>Spiralia</taxon>
        <taxon>Gnathifera</taxon>
        <taxon>Rotifera</taxon>
        <taxon>Eurotatoria</taxon>
        <taxon>Bdelloidea</taxon>
        <taxon>Adinetida</taxon>
        <taxon>Adinetidae</taxon>
        <taxon>Adineta</taxon>
    </lineage>
</organism>
<dbReference type="Proteomes" id="UP000663891">
    <property type="component" value="Unassembled WGS sequence"/>
</dbReference>
<dbReference type="EMBL" id="CAJNOE010000087">
    <property type="protein sequence ID" value="CAF0888652.1"/>
    <property type="molecule type" value="Genomic_DNA"/>
</dbReference>
<keyword evidence="1" id="KW-1133">Transmembrane helix</keyword>
<reference evidence="2" key="1">
    <citation type="submission" date="2021-02" db="EMBL/GenBank/DDBJ databases">
        <authorList>
            <person name="Nowell W R."/>
        </authorList>
    </citation>
    <scope>NUCLEOTIDE SEQUENCE</scope>
</reference>
<protein>
    <submittedName>
        <fullName evidence="2">Uncharacterized protein</fullName>
    </submittedName>
</protein>
<dbReference type="Proteomes" id="UP000663845">
    <property type="component" value="Unassembled WGS sequence"/>
</dbReference>
<dbReference type="EMBL" id="CAJNON010000418">
    <property type="protein sequence ID" value="CAF1252562.1"/>
    <property type="molecule type" value="Genomic_DNA"/>
</dbReference>
<dbReference type="Proteomes" id="UP000663844">
    <property type="component" value="Unassembled WGS sequence"/>
</dbReference>
<keyword evidence="1" id="KW-0812">Transmembrane</keyword>
<gene>
    <name evidence="2" type="ORF">IZO911_LOCUS11594</name>
    <name evidence="4" type="ORF">JYZ213_LOCUS43047</name>
    <name evidence="5" type="ORF">KXQ929_LOCUS7693</name>
    <name evidence="6" type="ORF">OXD698_LOCUS29861</name>
    <name evidence="3" type="ORF">VCS650_LOCUS28416</name>
</gene>